<dbReference type="PANTHER" id="PTHR31977:SF1">
    <property type="entry name" value="UPF0696 PROTEIN C11ORF68"/>
    <property type="match status" value="1"/>
</dbReference>
<reference evidence="3" key="1">
    <citation type="submission" date="2021-03" db="EMBL/GenBank/DDBJ databases">
        <authorList>
            <person name="Bekaert M."/>
        </authorList>
    </citation>
    <scope>NUCLEOTIDE SEQUENCE</scope>
</reference>
<evidence type="ECO:0000256" key="2">
    <source>
        <dbReference type="SAM" id="MobiDB-lite"/>
    </source>
</evidence>
<dbReference type="Pfam" id="PF08939">
    <property type="entry name" value="Bles03"/>
    <property type="match status" value="1"/>
</dbReference>
<keyword evidence="4" id="KW-1185">Reference proteome</keyword>
<protein>
    <submittedName>
        <fullName evidence="3">Uncharacterized protein</fullName>
    </submittedName>
</protein>
<dbReference type="InterPro" id="IPR015034">
    <property type="entry name" value="Bles03"/>
</dbReference>
<gene>
    <name evidence="3" type="ORF">MEDL_14989</name>
</gene>
<comment type="caution">
    <text evidence="3">The sequence shown here is derived from an EMBL/GenBank/DDBJ whole genome shotgun (WGS) entry which is preliminary data.</text>
</comment>
<dbReference type="OrthoDB" id="10067381at2759"/>
<feature type="region of interest" description="Disordered" evidence="2">
    <location>
        <begin position="1"/>
        <end position="32"/>
    </location>
</feature>
<dbReference type="PANTHER" id="PTHR31977">
    <property type="entry name" value="UPF0696 PROTEIN C11ORF68"/>
    <property type="match status" value="1"/>
</dbReference>
<evidence type="ECO:0000313" key="3">
    <source>
        <dbReference type="EMBL" id="CAG2200315.1"/>
    </source>
</evidence>
<dbReference type="SUPFAM" id="SSF55418">
    <property type="entry name" value="eIF4e-like"/>
    <property type="match status" value="1"/>
</dbReference>
<dbReference type="Gene3D" id="3.30.760.10">
    <property type="entry name" value="RNA Cap, Translation Initiation Factor Eif4e"/>
    <property type="match status" value="1"/>
</dbReference>
<dbReference type="InterPro" id="IPR023398">
    <property type="entry name" value="TIF_eIF4e-like"/>
</dbReference>
<accession>A0A8S3QU96</accession>
<organism evidence="3 4">
    <name type="scientific">Mytilus edulis</name>
    <name type="common">Blue mussel</name>
    <dbReference type="NCBI Taxonomy" id="6550"/>
    <lineage>
        <taxon>Eukaryota</taxon>
        <taxon>Metazoa</taxon>
        <taxon>Spiralia</taxon>
        <taxon>Lophotrochozoa</taxon>
        <taxon>Mollusca</taxon>
        <taxon>Bivalvia</taxon>
        <taxon>Autobranchia</taxon>
        <taxon>Pteriomorphia</taxon>
        <taxon>Mytilida</taxon>
        <taxon>Mytiloidea</taxon>
        <taxon>Mytilidae</taxon>
        <taxon>Mytilinae</taxon>
        <taxon>Mytilus</taxon>
    </lineage>
</organism>
<comment type="similarity">
    <text evidence="1">Belongs to the UPF0696 family.</text>
</comment>
<feature type="compositionally biased region" description="Polar residues" evidence="2">
    <location>
        <begin position="1"/>
        <end position="11"/>
    </location>
</feature>
<evidence type="ECO:0000313" key="4">
    <source>
        <dbReference type="Proteomes" id="UP000683360"/>
    </source>
</evidence>
<sequence length="263" mass="29705">MAGRVQSNKFSGNERGTKRKFKSEGEQFSSVKVSKMDGKRVGNEIAKSSATRITQPKYEIAGASIEECLEEYPVFKKWVEENLPSHHRKSKGVNWISIFRGKDNYLNETKRINSVQSAFEGTNIVTTKTLKTLAEKYSLTKGKWMFFEETGNTIDRLWRAIADGVIKGTIPAVSAIVSATGDDHVICIQNNNFLNKADVFALRDGIRNAGIQESLKYKPNIYKHLGIDDQNKWGIDPILYRGRLHNLKSVIQYVQSASLRSKK</sequence>
<proteinExistence type="inferred from homology"/>
<dbReference type="AlphaFoldDB" id="A0A8S3QU96"/>
<name>A0A8S3QU96_MYTED</name>
<dbReference type="Proteomes" id="UP000683360">
    <property type="component" value="Unassembled WGS sequence"/>
</dbReference>
<dbReference type="EMBL" id="CAJPWZ010000742">
    <property type="protein sequence ID" value="CAG2200315.1"/>
    <property type="molecule type" value="Genomic_DNA"/>
</dbReference>
<evidence type="ECO:0000256" key="1">
    <source>
        <dbReference type="ARBA" id="ARBA00010568"/>
    </source>
</evidence>